<dbReference type="EMBL" id="GEDV01002114">
    <property type="protein sequence ID" value="JAP86443.1"/>
    <property type="molecule type" value="Transcribed_RNA"/>
</dbReference>
<protein>
    <submittedName>
        <fullName evidence="1">Uncharacterized protein</fullName>
    </submittedName>
</protein>
<reference evidence="1" key="1">
    <citation type="journal article" date="2016" name="Ticks Tick Borne Dis.">
        <title>De novo assembly and annotation of the salivary gland transcriptome of Rhipicephalus appendiculatus male and female ticks during blood feeding.</title>
        <authorList>
            <person name="de Castro M.H."/>
            <person name="de Klerk D."/>
            <person name="Pienaar R."/>
            <person name="Latif A.A."/>
            <person name="Rees D.J."/>
            <person name="Mans B.J."/>
        </authorList>
    </citation>
    <scope>NUCLEOTIDE SEQUENCE</scope>
    <source>
        <tissue evidence="1">Salivary glands</tissue>
    </source>
</reference>
<proteinExistence type="predicted"/>
<name>A0A131Z4W6_RHIAP</name>
<dbReference type="InterPro" id="IPR020234">
    <property type="entry name" value="Mite_allergen_group-7"/>
</dbReference>
<organism evidence="1">
    <name type="scientific">Rhipicephalus appendiculatus</name>
    <name type="common">Brown ear tick</name>
    <dbReference type="NCBI Taxonomy" id="34631"/>
    <lineage>
        <taxon>Eukaryota</taxon>
        <taxon>Metazoa</taxon>
        <taxon>Ecdysozoa</taxon>
        <taxon>Arthropoda</taxon>
        <taxon>Chelicerata</taxon>
        <taxon>Arachnida</taxon>
        <taxon>Acari</taxon>
        <taxon>Parasitiformes</taxon>
        <taxon>Ixodida</taxon>
        <taxon>Ixodoidea</taxon>
        <taxon>Ixodidae</taxon>
        <taxon>Rhipicephalinae</taxon>
        <taxon>Rhipicephalus</taxon>
        <taxon>Rhipicephalus</taxon>
    </lineage>
</organism>
<dbReference type="Pfam" id="PF16984">
    <property type="entry name" value="Grp7_allergen"/>
    <property type="match status" value="1"/>
</dbReference>
<dbReference type="InterPro" id="IPR038602">
    <property type="entry name" value="Mite_allergen_7_sf"/>
</dbReference>
<sequence>MITAPIADQLVAYMSASVRATRMTLTLNQSAAGELQLGDFKLVKFDGLDVTLEAAKHADFLINTVINAAATMFKSVLKVTTEVMIAQQIRSSLKDINNLLSDFALAENKAPLV</sequence>
<dbReference type="AlphaFoldDB" id="A0A131Z4W6"/>
<dbReference type="Gene3D" id="3.15.10.50">
    <property type="match status" value="1"/>
</dbReference>
<accession>A0A131Z4W6</accession>
<evidence type="ECO:0000313" key="1">
    <source>
        <dbReference type="EMBL" id="JAP86443.1"/>
    </source>
</evidence>